<dbReference type="InterPro" id="IPR002646">
    <property type="entry name" value="PolA_pol_head_dom"/>
</dbReference>
<reference evidence="15" key="1">
    <citation type="journal article" date="2019" name="Int. J. Syst. Evol. Microbiol.">
        <title>The Global Catalogue of Microorganisms (GCM) 10K type strain sequencing project: providing services to taxonomists for standard genome sequencing and annotation.</title>
        <authorList>
            <consortium name="The Broad Institute Genomics Platform"/>
            <consortium name="The Broad Institute Genome Sequencing Center for Infectious Disease"/>
            <person name="Wu L."/>
            <person name="Ma J."/>
        </authorList>
    </citation>
    <scope>NUCLEOTIDE SEQUENCE [LARGE SCALE GENOMIC DNA]</scope>
    <source>
        <strain evidence="15">CGMCC 1.16026</strain>
    </source>
</reference>
<evidence type="ECO:0000256" key="1">
    <source>
        <dbReference type="ARBA" id="ARBA00001946"/>
    </source>
</evidence>
<dbReference type="Gene3D" id="3.30.460.10">
    <property type="entry name" value="Beta Polymerase, domain 2"/>
    <property type="match status" value="1"/>
</dbReference>
<dbReference type="InterPro" id="IPR052390">
    <property type="entry name" value="tRNA_nt/polyA_polymerase"/>
</dbReference>
<keyword evidence="6" id="KW-0548">Nucleotidyltransferase</keyword>
<evidence type="ECO:0000256" key="11">
    <source>
        <dbReference type="RuleBase" id="RU003953"/>
    </source>
</evidence>
<name>A0ABW1Z7M2_9BACT</name>
<dbReference type="PANTHER" id="PTHR47788:SF1">
    <property type="entry name" value="A-ADDING TRNA NUCLEOTIDYLTRANSFERASE"/>
    <property type="match status" value="1"/>
</dbReference>
<keyword evidence="7" id="KW-0479">Metal-binding</keyword>
<dbReference type="SUPFAM" id="SSF81301">
    <property type="entry name" value="Nucleotidyltransferase"/>
    <property type="match status" value="1"/>
</dbReference>
<dbReference type="PANTHER" id="PTHR47788">
    <property type="entry name" value="POLYA POLYMERASE"/>
    <property type="match status" value="1"/>
</dbReference>
<evidence type="ECO:0000256" key="4">
    <source>
        <dbReference type="ARBA" id="ARBA00022679"/>
    </source>
</evidence>
<gene>
    <name evidence="14" type="ORF">ACFQBQ_02110</name>
</gene>
<keyword evidence="10 11" id="KW-0694">RNA-binding</keyword>
<keyword evidence="15" id="KW-1185">Reference proteome</keyword>
<keyword evidence="5" id="KW-0819">tRNA processing</keyword>
<evidence type="ECO:0000256" key="6">
    <source>
        <dbReference type="ARBA" id="ARBA00022695"/>
    </source>
</evidence>
<evidence type="ECO:0000256" key="3">
    <source>
        <dbReference type="ARBA" id="ARBA00022555"/>
    </source>
</evidence>
<evidence type="ECO:0000256" key="12">
    <source>
        <dbReference type="SAM" id="MobiDB-lite"/>
    </source>
</evidence>
<keyword evidence="4 11" id="KW-0808">Transferase</keyword>
<dbReference type="EMBL" id="JBHSWI010000001">
    <property type="protein sequence ID" value="MFC6644405.1"/>
    <property type="molecule type" value="Genomic_DNA"/>
</dbReference>
<sequence length="608" mass="65764">MADYIYLLANRLTPAQFAALNVVREVARERGNTVFLVGGSVRDLTAGFSIRDLNFAVQGNALKLKKDFQKAGFTLTGEHEPLQTLFFSAPGGVRLEVGSTLTASYPKPGKPVYRAASILDDLRRRDFTANAMAISLNEGSYGLLMDPLNGVADIENMELRLVSNYGFIEDPARMIRAARLGARLGWQMEDRTRQRYDNGKDENYIAALSNWQRGYELEAIVHEEDPIRVLGRLESEGWMKFLLPSWTTAKANENELNKLRDVQGQLQTAGIHPDPSAAYFPLLTAKLAPKDVAELKSLFPRPGFVEQIENLDAATKAFATEFSGKAASVPSDAWRMIYAAVPEQLLWLAYTSKSAPVQARFKAFFQDWPAAKARIPYAIMQEMRITPDLPVYAELIDKLGFALMDGLLETPEALKAFLEPYSPPAPPVVNLRRRPLKRETKASKKKAAKAVVAVDDEGEEDSAAAPALAAEAAPVAPVEEAAPKKAKPAKAEPVAAPKPAAPAKTVAKKVVAPPAKAAKKAAPAPVKTAKKAVPVKAAKPVAKKAAPAKVVAKKAAKPVAKKVVAKKAVVVKKAAAKKVVAKKVVAKKAAPAKKPVAKKAVKKVAKKR</sequence>
<feature type="compositionally biased region" description="Basic residues" evidence="12">
    <location>
        <begin position="595"/>
        <end position="608"/>
    </location>
</feature>
<keyword evidence="8" id="KW-0547">Nucleotide-binding</keyword>
<evidence type="ECO:0000313" key="14">
    <source>
        <dbReference type="EMBL" id="MFC6644405.1"/>
    </source>
</evidence>
<organism evidence="14 15">
    <name type="scientific">Granulicella cerasi</name>
    <dbReference type="NCBI Taxonomy" id="741063"/>
    <lineage>
        <taxon>Bacteria</taxon>
        <taxon>Pseudomonadati</taxon>
        <taxon>Acidobacteriota</taxon>
        <taxon>Terriglobia</taxon>
        <taxon>Terriglobales</taxon>
        <taxon>Acidobacteriaceae</taxon>
        <taxon>Granulicella</taxon>
    </lineage>
</organism>
<accession>A0ABW1Z7M2</accession>
<evidence type="ECO:0000256" key="7">
    <source>
        <dbReference type="ARBA" id="ARBA00022723"/>
    </source>
</evidence>
<dbReference type="InterPro" id="IPR043519">
    <property type="entry name" value="NT_sf"/>
</dbReference>
<proteinExistence type="inferred from homology"/>
<comment type="cofactor">
    <cofactor evidence="1">
        <name>Mg(2+)</name>
        <dbReference type="ChEBI" id="CHEBI:18420"/>
    </cofactor>
</comment>
<keyword evidence="9" id="KW-0460">Magnesium</keyword>
<comment type="similarity">
    <text evidence="2 11">Belongs to the tRNA nucleotidyltransferase/poly(A) polymerase family.</text>
</comment>
<keyword evidence="3" id="KW-0820">tRNA-binding</keyword>
<feature type="domain" description="Poly A polymerase head" evidence="13">
    <location>
        <begin position="34"/>
        <end position="159"/>
    </location>
</feature>
<dbReference type="Proteomes" id="UP001596391">
    <property type="component" value="Unassembled WGS sequence"/>
</dbReference>
<evidence type="ECO:0000259" key="13">
    <source>
        <dbReference type="Pfam" id="PF01743"/>
    </source>
</evidence>
<evidence type="ECO:0000256" key="5">
    <source>
        <dbReference type="ARBA" id="ARBA00022694"/>
    </source>
</evidence>
<protein>
    <submittedName>
        <fullName evidence="14">CCA tRNA nucleotidyltransferase</fullName>
    </submittedName>
</protein>
<evidence type="ECO:0000256" key="10">
    <source>
        <dbReference type="ARBA" id="ARBA00022884"/>
    </source>
</evidence>
<dbReference type="SUPFAM" id="SSF81891">
    <property type="entry name" value="Poly A polymerase C-terminal region-like"/>
    <property type="match status" value="1"/>
</dbReference>
<evidence type="ECO:0000313" key="15">
    <source>
        <dbReference type="Proteomes" id="UP001596391"/>
    </source>
</evidence>
<evidence type="ECO:0000256" key="2">
    <source>
        <dbReference type="ARBA" id="ARBA00007265"/>
    </source>
</evidence>
<comment type="caution">
    <text evidence="14">The sequence shown here is derived from an EMBL/GenBank/DDBJ whole genome shotgun (WGS) entry which is preliminary data.</text>
</comment>
<evidence type="ECO:0000256" key="8">
    <source>
        <dbReference type="ARBA" id="ARBA00022741"/>
    </source>
</evidence>
<dbReference type="RefSeq" id="WP_263372338.1">
    <property type="nucleotide sequence ID" value="NZ_JAGSYD010000004.1"/>
</dbReference>
<evidence type="ECO:0000256" key="9">
    <source>
        <dbReference type="ARBA" id="ARBA00022842"/>
    </source>
</evidence>
<feature type="region of interest" description="Disordered" evidence="12">
    <location>
        <begin position="587"/>
        <end position="608"/>
    </location>
</feature>
<dbReference type="Gene3D" id="1.10.3090.10">
    <property type="entry name" value="cca-adding enzyme, domain 2"/>
    <property type="match status" value="1"/>
</dbReference>
<dbReference type="Pfam" id="PF01743">
    <property type="entry name" value="PolyA_pol"/>
    <property type="match status" value="1"/>
</dbReference>